<feature type="compositionally biased region" description="Basic and acidic residues" evidence="1">
    <location>
        <begin position="182"/>
        <end position="191"/>
    </location>
</feature>
<dbReference type="InterPro" id="IPR025400">
    <property type="entry name" value="Lin1244/Lin1753-like_N"/>
</dbReference>
<evidence type="ECO:0000313" key="4">
    <source>
        <dbReference type="Proteomes" id="UP000243297"/>
    </source>
</evidence>
<dbReference type="Pfam" id="PF14297">
    <property type="entry name" value="Lin1244_N"/>
    <property type="match status" value="1"/>
</dbReference>
<dbReference type="RefSeq" id="WP_078711533.1">
    <property type="nucleotide sequence ID" value="NZ_FUWY01000002.1"/>
</dbReference>
<dbReference type="AlphaFoldDB" id="A0A1T4M0A2"/>
<accession>A0A1T4M0A2</accession>
<dbReference type="EMBL" id="FUWY01000002">
    <property type="protein sequence ID" value="SJZ60154.1"/>
    <property type="molecule type" value="Genomic_DNA"/>
</dbReference>
<feature type="region of interest" description="Disordered" evidence="1">
    <location>
        <begin position="146"/>
        <end position="191"/>
    </location>
</feature>
<keyword evidence="4" id="KW-1185">Reference proteome</keyword>
<organism evidence="3 4">
    <name type="scientific">Anaerorhabdus furcosa</name>
    <dbReference type="NCBI Taxonomy" id="118967"/>
    <lineage>
        <taxon>Bacteria</taxon>
        <taxon>Bacillati</taxon>
        <taxon>Bacillota</taxon>
        <taxon>Erysipelotrichia</taxon>
        <taxon>Erysipelotrichales</taxon>
        <taxon>Erysipelotrichaceae</taxon>
        <taxon>Anaerorhabdus</taxon>
    </lineage>
</organism>
<proteinExistence type="predicted"/>
<dbReference type="Proteomes" id="UP000243297">
    <property type="component" value="Unassembled WGS sequence"/>
</dbReference>
<dbReference type="PANTHER" id="PTHR39196:SF1">
    <property type="entry name" value="PRIMOSOME, DNAD SUBUNIT"/>
    <property type="match status" value="1"/>
</dbReference>
<sequence length="242" mass="28305">MAAPKKEHLDYYNWSCKAYDTNFTLKKLSRKYGPLGETIYRRMLDLIYITNYYIVIDIDELSYDLAQKIGTKWCDENKCAEILRYCTDIGLFDKNLVECNVWTSDGIQKRYFEIMEKVLRRTIDFKNKKYLLIDVPLSVPKNDISSEETGFNSEKTRVYSEETGVNSDKGNEIKINQNKSNNSKEEDSKDLDASDLPTIIENIEVAVGRKLNEMERSLILNDINNKRDIDVARFFFTKHTHT</sequence>
<reference evidence="4" key="1">
    <citation type="submission" date="2017-02" db="EMBL/GenBank/DDBJ databases">
        <authorList>
            <person name="Varghese N."/>
            <person name="Submissions S."/>
        </authorList>
    </citation>
    <scope>NUCLEOTIDE SEQUENCE [LARGE SCALE GENOMIC DNA]</scope>
    <source>
        <strain evidence="4">ATCC 25662</strain>
    </source>
</reference>
<protein>
    <recommendedName>
        <fullName evidence="2">Lin1244/Lin1753-like N-terminal domain-containing protein</fullName>
    </recommendedName>
</protein>
<dbReference type="PANTHER" id="PTHR39196">
    <property type="entry name" value="PRIMOSOME, DNAD SUBUNIT"/>
    <property type="match status" value="1"/>
</dbReference>
<gene>
    <name evidence="3" type="ORF">SAMN02745191_1122</name>
</gene>
<dbReference type="OrthoDB" id="1099762at2"/>
<feature type="domain" description="Lin1244/Lin1753-like N-terminal" evidence="2">
    <location>
        <begin position="21"/>
        <end position="107"/>
    </location>
</feature>
<evidence type="ECO:0000259" key="2">
    <source>
        <dbReference type="Pfam" id="PF14297"/>
    </source>
</evidence>
<dbReference type="STRING" id="118967.SAMN02745191_1122"/>
<evidence type="ECO:0000256" key="1">
    <source>
        <dbReference type="SAM" id="MobiDB-lite"/>
    </source>
</evidence>
<name>A0A1T4M0A2_9FIRM</name>
<evidence type="ECO:0000313" key="3">
    <source>
        <dbReference type="EMBL" id="SJZ60154.1"/>
    </source>
</evidence>